<keyword evidence="4" id="KW-1185">Reference proteome</keyword>
<dbReference type="InterPro" id="IPR004245">
    <property type="entry name" value="DUF229"/>
</dbReference>
<sequence>MQALIKPIVVIFCVLYGLLWFGVEFEDVKRLLNGGDLFVVEKGVQLGLKDDIFDKCKLENGPLWTEYLWEWLDPVGDPMRSCNHSYAPWSSLLPDGRVRLTEACPNEAECRARAILWKGDYGKDFREWHEIREEYVFELSGREYPRSKVTKPASNVPKPPSVHIIVLDSIGSSHGRRVFHQTHRYLKDKFGAIELKHMNKVGENSRPNGMAFLLNKLITNIKRDIYGVPSVKAEWNYTAFCRTYLDDKGFILEEFRKAGYKTLMAEDWALGVFNWPGCHGFQKKPTTHYMRPFQNRLKMNVKELRDSMGWQNCFEPHLFLNDYHEKFIRAYPESVLNEETAVQYFVLYFVDSPKAALTWASDLGHDSPQKPFHADGQFRQFFERNKAEFDDSFVFFIGDHGLRFGWAKREEGLYSRDPVGARDVNNPMTMVSVPRRFRKDAEMMANLKQNSGELLTMFDTYATFIDILETFRDGGEGRNMSKTMIKPELKGSSFLRPLPTDPRNCKTLLIPPQYCICEITKEQLNITNDHRAIGDAIAANVNERLAEANISYICAELEMDKLTQLKRIVGATDLYDVTVQLRPGGGVFQTFVRGSNGEYSVAISDVTRLNKYNHDGDCTNINEIRPLCYCKSNLLPSSPARASPPRVTLPATSTKATTPRPSTHRPSTGPSTGPGSTGADDLGTKAETKNGTEPIRA</sequence>
<dbReference type="AlphaFoldDB" id="A0A2A6BAS0"/>
<protein>
    <submittedName>
        <fullName evidence="3">Uncharacterized protein</fullName>
    </submittedName>
</protein>
<keyword evidence="2" id="KW-0812">Transmembrane</keyword>
<feature type="compositionally biased region" description="Basic and acidic residues" evidence="1">
    <location>
        <begin position="682"/>
        <end position="697"/>
    </location>
</feature>
<dbReference type="PANTHER" id="PTHR10974">
    <property type="entry name" value="FI08016P-RELATED"/>
    <property type="match status" value="1"/>
</dbReference>
<organism evidence="3 4">
    <name type="scientific">Pristionchus pacificus</name>
    <name type="common">Parasitic nematode worm</name>
    <dbReference type="NCBI Taxonomy" id="54126"/>
    <lineage>
        <taxon>Eukaryota</taxon>
        <taxon>Metazoa</taxon>
        <taxon>Ecdysozoa</taxon>
        <taxon>Nematoda</taxon>
        <taxon>Chromadorea</taxon>
        <taxon>Rhabditida</taxon>
        <taxon>Rhabditina</taxon>
        <taxon>Diplogasteromorpha</taxon>
        <taxon>Diplogasteroidea</taxon>
        <taxon>Neodiplogasteridae</taxon>
        <taxon>Pristionchus</taxon>
    </lineage>
</organism>
<dbReference type="PANTHER" id="PTHR10974:SF75">
    <property type="entry name" value="SULFATASE DOMAIN-CONTAINING PROTEIN"/>
    <property type="match status" value="1"/>
</dbReference>
<evidence type="ECO:0000313" key="4">
    <source>
        <dbReference type="Proteomes" id="UP000005239"/>
    </source>
</evidence>
<dbReference type="Pfam" id="PF02995">
    <property type="entry name" value="DUF229"/>
    <property type="match status" value="1"/>
</dbReference>
<evidence type="ECO:0000313" key="3">
    <source>
        <dbReference type="EnsemblMetazoa" id="PPA15142.1"/>
    </source>
</evidence>
<dbReference type="Proteomes" id="UP000005239">
    <property type="component" value="Unassembled WGS sequence"/>
</dbReference>
<evidence type="ECO:0000256" key="1">
    <source>
        <dbReference type="SAM" id="MobiDB-lite"/>
    </source>
</evidence>
<evidence type="ECO:0000256" key="2">
    <source>
        <dbReference type="SAM" id="Phobius"/>
    </source>
</evidence>
<feature type="transmembrane region" description="Helical" evidence="2">
    <location>
        <begin position="7"/>
        <end position="23"/>
    </location>
</feature>
<dbReference type="Gene3D" id="3.40.720.10">
    <property type="entry name" value="Alkaline Phosphatase, subunit A"/>
    <property type="match status" value="1"/>
</dbReference>
<keyword evidence="2" id="KW-0472">Membrane</keyword>
<reference evidence="3" key="2">
    <citation type="submission" date="2022-06" db="UniProtKB">
        <authorList>
            <consortium name="EnsemblMetazoa"/>
        </authorList>
    </citation>
    <scope>IDENTIFICATION</scope>
    <source>
        <strain evidence="3">PS312</strain>
    </source>
</reference>
<dbReference type="EnsemblMetazoa" id="PPA15142.1">
    <property type="protein sequence ID" value="PPA15142.1"/>
    <property type="gene ID" value="WBGene00104696"/>
</dbReference>
<reference evidence="4" key="1">
    <citation type="journal article" date="2008" name="Nat. Genet.">
        <title>The Pristionchus pacificus genome provides a unique perspective on nematode lifestyle and parasitism.</title>
        <authorList>
            <person name="Dieterich C."/>
            <person name="Clifton S.W."/>
            <person name="Schuster L.N."/>
            <person name="Chinwalla A."/>
            <person name="Delehaunty K."/>
            <person name="Dinkelacker I."/>
            <person name="Fulton L."/>
            <person name="Fulton R."/>
            <person name="Godfrey J."/>
            <person name="Minx P."/>
            <person name="Mitreva M."/>
            <person name="Roeseler W."/>
            <person name="Tian H."/>
            <person name="Witte H."/>
            <person name="Yang S.P."/>
            <person name="Wilson R.K."/>
            <person name="Sommer R.J."/>
        </authorList>
    </citation>
    <scope>NUCLEOTIDE SEQUENCE [LARGE SCALE GENOMIC DNA]</scope>
    <source>
        <strain evidence="4">PS312</strain>
    </source>
</reference>
<accession>A0A2A6BAS0</accession>
<dbReference type="SUPFAM" id="SSF53649">
    <property type="entry name" value="Alkaline phosphatase-like"/>
    <property type="match status" value="1"/>
</dbReference>
<dbReference type="CDD" id="cd16021">
    <property type="entry name" value="ALP_like"/>
    <property type="match status" value="1"/>
</dbReference>
<accession>A0A8R1YD64</accession>
<keyword evidence="2" id="KW-1133">Transmembrane helix</keyword>
<gene>
    <name evidence="3" type="primary">WBGene00104696</name>
</gene>
<proteinExistence type="predicted"/>
<feature type="region of interest" description="Disordered" evidence="1">
    <location>
        <begin position="638"/>
        <end position="697"/>
    </location>
</feature>
<feature type="compositionally biased region" description="Low complexity" evidence="1">
    <location>
        <begin position="657"/>
        <end position="678"/>
    </location>
</feature>
<name>A0A2A6BAS0_PRIPA</name>
<dbReference type="InterPro" id="IPR017850">
    <property type="entry name" value="Alkaline_phosphatase_core_sf"/>
</dbReference>